<dbReference type="Proteomes" id="UP000688137">
    <property type="component" value="Unassembled WGS sequence"/>
</dbReference>
<name>A0A8S1Q0K5_PARPR</name>
<dbReference type="EMBL" id="CAJJDM010000139">
    <property type="protein sequence ID" value="CAD8108263.1"/>
    <property type="molecule type" value="Genomic_DNA"/>
</dbReference>
<organism evidence="1 2">
    <name type="scientific">Paramecium primaurelia</name>
    <dbReference type="NCBI Taxonomy" id="5886"/>
    <lineage>
        <taxon>Eukaryota</taxon>
        <taxon>Sar</taxon>
        <taxon>Alveolata</taxon>
        <taxon>Ciliophora</taxon>
        <taxon>Intramacronucleata</taxon>
        <taxon>Oligohymenophorea</taxon>
        <taxon>Peniculida</taxon>
        <taxon>Parameciidae</taxon>
        <taxon>Paramecium</taxon>
    </lineage>
</organism>
<evidence type="ECO:0000313" key="2">
    <source>
        <dbReference type="Proteomes" id="UP000688137"/>
    </source>
</evidence>
<gene>
    <name evidence="1" type="ORF">PPRIM_AZ9-3.1.T1360091</name>
</gene>
<dbReference type="OMA" id="WSINENK"/>
<protein>
    <submittedName>
        <fullName evidence="1">Uncharacterized protein</fullName>
    </submittedName>
</protein>
<evidence type="ECO:0000313" key="1">
    <source>
        <dbReference type="EMBL" id="CAD8108263.1"/>
    </source>
</evidence>
<reference evidence="1" key="1">
    <citation type="submission" date="2021-01" db="EMBL/GenBank/DDBJ databases">
        <authorList>
            <consortium name="Genoscope - CEA"/>
            <person name="William W."/>
        </authorList>
    </citation>
    <scope>NUCLEOTIDE SEQUENCE</scope>
</reference>
<comment type="caution">
    <text evidence="1">The sequence shown here is derived from an EMBL/GenBank/DDBJ whole genome shotgun (WGS) entry which is preliminary data.</text>
</comment>
<sequence>MKKHNSDDQLHLQLIQDNDQLIMISEIDEENKCSYFLSNAIYYTEKLLQLLLIVVKTKQNNLNKEIQNALSKQQQHLKQYLSKFTTINNSILSKEELVQNYEKVKTEFKAQCCKAFSIYSTQDEQQIDINIDQQSTEQQQITIWSINENKIINNENTENVIDNSFKIYSDLEQNQIQIQFPKRVSQEYQKDLLKKLDEISKHHKYQCIQLK</sequence>
<accession>A0A8S1Q0K5</accession>
<proteinExistence type="predicted"/>
<dbReference type="AlphaFoldDB" id="A0A8S1Q0K5"/>
<keyword evidence="2" id="KW-1185">Reference proteome</keyword>